<sequence length="129" mass="13976">MSDSLVWQIIRNNSAFLKTQRGIGKKFSTEKFNLKKVNSPRYSGLANKSAIDVSPAPSGKGVVVSTKTNKGKPAQAVKANLITKRPITSTGRIAKSNGFSRFSKLAQRRAAAIVRSQITKKTKAQKTDA</sequence>
<keyword evidence="2" id="KW-0689">Ribosomal protein</keyword>
<gene>
    <name evidence="7" type="ORF">CBOVIS_LOCUS682</name>
</gene>
<comment type="similarity">
    <text evidence="1">Belongs to the eukaryotic ribosomal protein eL28 family.</text>
</comment>
<dbReference type="Gene3D" id="3.30.390.110">
    <property type="match status" value="1"/>
</dbReference>
<dbReference type="OrthoDB" id="338850at2759"/>
<keyword evidence="8" id="KW-1185">Reference proteome</keyword>
<reference evidence="7 8" key="1">
    <citation type="submission" date="2020-04" db="EMBL/GenBank/DDBJ databases">
        <authorList>
            <person name="Laetsch R D."/>
            <person name="Stevens L."/>
            <person name="Kumar S."/>
            <person name="Blaxter L. M."/>
        </authorList>
    </citation>
    <scope>NUCLEOTIDE SEQUENCE [LARGE SCALE GENOMIC DNA]</scope>
</reference>
<evidence type="ECO:0000256" key="3">
    <source>
        <dbReference type="ARBA" id="ARBA00023274"/>
    </source>
</evidence>
<evidence type="ECO:0000256" key="4">
    <source>
        <dbReference type="ARBA" id="ARBA00035223"/>
    </source>
</evidence>
<keyword evidence="3" id="KW-0687">Ribonucleoprotein</keyword>
<dbReference type="PANTHER" id="PTHR10544">
    <property type="entry name" value="60S RIBOSOMAL PROTEIN L28"/>
    <property type="match status" value="1"/>
</dbReference>
<evidence type="ECO:0000256" key="1">
    <source>
        <dbReference type="ARBA" id="ARBA00007926"/>
    </source>
</evidence>
<dbReference type="Proteomes" id="UP000494206">
    <property type="component" value="Unassembled WGS sequence"/>
</dbReference>
<evidence type="ECO:0000313" key="7">
    <source>
        <dbReference type="EMBL" id="CAB3397240.1"/>
    </source>
</evidence>
<dbReference type="GO" id="GO:0006412">
    <property type="term" value="P:translation"/>
    <property type="evidence" value="ECO:0007669"/>
    <property type="project" value="InterPro"/>
</dbReference>
<proteinExistence type="inferred from homology"/>
<evidence type="ECO:0000259" key="6">
    <source>
        <dbReference type="Pfam" id="PF01778"/>
    </source>
</evidence>
<dbReference type="GO" id="GO:0003735">
    <property type="term" value="F:structural constituent of ribosome"/>
    <property type="evidence" value="ECO:0007669"/>
    <property type="project" value="InterPro"/>
</dbReference>
<accession>A0A8S1EHR3</accession>
<dbReference type="InterPro" id="IPR002672">
    <property type="entry name" value="Ribosomal_eL28"/>
</dbReference>
<comment type="caution">
    <text evidence="7">The sequence shown here is derived from an EMBL/GenBank/DDBJ whole genome shotgun (WGS) entry which is preliminary data.</text>
</comment>
<evidence type="ECO:0000256" key="2">
    <source>
        <dbReference type="ARBA" id="ARBA00022980"/>
    </source>
</evidence>
<dbReference type="EMBL" id="CADEPM010000001">
    <property type="protein sequence ID" value="CAB3397240.1"/>
    <property type="molecule type" value="Genomic_DNA"/>
</dbReference>
<name>A0A8S1EHR3_9PELO</name>
<evidence type="ECO:0000256" key="5">
    <source>
        <dbReference type="ARBA" id="ARBA00035330"/>
    </source>
</evidence>
<dbReference type="Pfam" id="PF01778">
    <property type="entry name" value="Ribosomal_L28e"/>
    <property type="match status" value="1"/>
</dbReference>
<feature type="domain" description="Ribosomal eL28/Mak16" evidence="6">
    <location>
        <begin position="5"/>
        <end position="116"/>
    </location>
</feature>
<evidence type="ECO:0000313" key="8">
    <source>
        <dbReference type="Proteomes" id="UP000494206"/>
    </source>
</evidence>
<protein>
    <recommendedName>
        <fullName evidence="4">Large ribosomal subunit protein eL28</fullName>
    </recommendedName>
    <alternativeName>
        <fullName evidence="5">60S ribosomal protein L28</fullName>
    </alternativeName>
</protein>
<dbReference type="GO" id="GO:1990904">
    <property type="term" value="C:ribonucleoprotein complex"/>
    <property type="evidence" value="ECO:0007669"/>
    <property type="project" value="UniProtKB-KW"/>
</dbReference>
<dbReference type="AlphaFoldDB" id="A0A8S1EHR3"/>
<dbReference type="GO" id="GO:0005840">
    <property type="term" value="C:ribosome"/>
    <property type="evidence" value="ECO:0007669"/>
    <property type="project" value="UniProtKB-KW"/>
</dbReference>
<dbReference type="InterPro" id="IPR029004">
    <property type="entry name" value="Ribosomal_eL28/Mak16"/>
</dbReference>
<organism evidence="7 8">
    <name type="scientific">Caenorhabditis bovis</name>
    <dbReference type="NCBI Taxonomy" id="2654633"/>
    <lineage>
        <taxon>Eukaryota</taxon>
        <taxon>Metazoa</taxon>
        <taxon>Ecdysozoa</taxon>
        <taxon>Nematoda</taxon>
        <taxon>Chromadorea</taxon>
        <taxon>Rhabditida</taxon>
        <taxon>Rhabditina</taxon>
        <taxon>Rhabditomorpha</taxon>
        <taxon>Rhabditoidea</taxon>
        <taxon>Rhabditidae</taxon>
        <taxon>Peloderinae</taxon>
        <taxon>Caenorhabditis</taxon>
    </lineage>
</organism>